<protein>
    <submittedName>
        <fullName evidence="1">Uncharacterized protein</fullName>
    </submittedName>
</protein>
<reference evidence="1 2" key="1">
    <citation type="journal article" date="2024" name="Front. Microbiol.">
        <title>Transcriptomic insights into the dominance of two phototrophs throughout the water column of a tropical hypersaline-alkaline crater lake (Dziani Dzaha, Mayotte).</title>
        <authorList>
            <person name="Duperron S."/>
            <person name="Halary S."/>
            <person name="Bouly J.-P."/>
            <person name="Roussel T."/>
            <person name="Hugoni M."/>
            <person name="Bruto M."/>
            <person name="Oger P."/>
            <person name="Duval C."/>
            <person name="Woo A."/>
            <person name="Jezequiel D."/>
            <person name="Ader M."/>
            <person name="Leboulanger C."/>
            <person name="Agogue H."/>
            <person name="Grossi V."/>
            <person name="Trousselier M."/>
            <person name="Bernard C."/>
        </authorList>
    </citation>
    <scope>NUCLEOTIDE SEQUENCE [LARGE SCALE GENOMIC DNA]</scope>
    <source>
        <strain evidence="1 2">PMC 851.14</strain>
    </source>
</reference>
<organism evidence="1 2">
    <name type="scientific">Limnospira fusiformis PMC 851.14</name>
    <dbReference type="NCBI Taxonomy" id="2219512"/>
    <lineage>
        <taxon>Bacteria</taxon>
        <taxon>Bacillati</taxon>
        <taxon>Cyanobacteriota</taxon>
        <taxon>Cyanophyceae</taxon>
        <taxon>Oscillatoriophycideae</taxon>
        <taxon>Oscillatoriales</taxon>
        <taxon>Sirenicapillariaceae</taxon>
        <taxon>Limnospira</taxon>
    </lineage>
</organism>
<evidence type="ECO:0000313" key="1">
    <source>
        <dbReference type="EMBL" id="MEK9511719.1"/>
    </source>
</evidence>
<dbReference type="EMBL" id="JBBWYZ010000006">
    <property type="protein sequence ID" value="MEK9511719.1"/>
    <property type="molecule type" value="Genomic_DNA"/>
</dbReference>
<gene>
    <name evidence="1" type="ORF">AAEJ74_08425</name>
</gene>
<dbReference type="Proteomes" id="UP001387447">
    <property type="component" value="Unassembled WGS sequence"/>
</dbReference>
<evidence type="ECO:0000313" key="2">
    <source>
        <dbReference type="Proteomes" id="UP001387447"/>
    </source>
</evidence>
<accession>A0ABU9EJY9</accession>
<dbReference type="RefSeq" id="WP_006624571.1">
    <property type="nucleotide sequence ID" value="NZ_JBBWYZ010000006.1"/>
</dbReference>
<proteinExistence type="predicted"/>
<name>A0ABU9EJY9_LIMFS</name>
<comment type="caution">
    <text evidence="1">The sequence shown here is derived from an EMBL/GenBank/DDBJ whole genome shotgun (WGS) entry which is preliminary data.</text>
</comment>
<keyword evidence="2" id="KW-1185">Reference proteome</keyword>
<sequence>MYQAPIYELDQLAIAMDFGSGWSHGLGRLSLGIIFHWRSPYF</sequence>